<dbReference type="Proteomes" id="UP000494165">
    <property type="component" value="Unassembled WGS sequence"/>
</dbReference>
<comment type="caution">
    <text evidence="3">The sequence shown here is derived from an EMBL/GenBank/DDBJ whole genome shotgun (WGS) entry which is preliminary data.</text>
</comment>
<feature type="domain" description="SANT and BTB" evidence="2">
    <location>
        <begin position="162"/>
        <end position="259"/>
    </location>
</feature>
<dbReference type="InterPro" id="IPR011333">
    <property type="entry name" value="SKP1/BTB/POZ_sf"/>
</dbReference>
<reference evidence="3 4" key="1">
    <citation type="submission" date="2020-04" db="EMBL/GenBank/DDBJ databases">
        <authorList>
            <person name="Alioto T."/>
            <person name="Alioto T."/>
            <person name="Gomez Garrido J."/>
        </authorList>
    </citation>
    <scope>NUCLEOTIDE SEQUENCE [LARGE SCALE GENOMIC DNA]</scope>
</reference>
<dbReference type="SUPFAM" id="SSF54695">
    <property type="entry name" value="POZ domain"/>
    <property type="match status" value="1"/>
</dbReference>
<sequence length="715" mass="80108">MAEAAVSEPPDTDGLPRAKSCSDMSVQDFLDFLHSSYQLHQAVETAPDGAAAGKSVQQINWRQLLDTPSAQNGHNLENGVVPPSEHTMAKKKLHQVLQEGLLDSVLPYLVPKTNPPAAAPSAKKSEEGGKKSTSPNPERPSRRGRHQDKLAKAKNRNSNVEVEIHVCDEVKGLKKTFKCPQALLVTEMGYFAEVTAGQRLEEMDISVHCDVSNFEWLMNWVRRQPDDKESWPKLDCSNVVAVLTSAAFLQMEELFEACMKFCHSKANELLAGPANLACINDSILSRLAGLFSNREVEQLRDRKDRIQGRLFCKLISSLCEPEADNQRGHFGSLAFMFQCSECRRLIPSLGLAHRIPCAPSATQIGNFGELRHSHTRLVNWSLSDHVAELKVELRTWRKVYWRLWGEAHWLNCTRCQGLFCLSQVGWCRLHPDPPQFVGGQRAFGKHPCCGLRVLRFAPVETQTGCQYEEHVPELENEQDRAAWAIFQEFRAFIAVAPAPLGQSCVASAKTQDCSKRLEAAAEAEEQKPTMACLRLDASKPGHTFLPPFVWESSRGREQRNEEASSSSSSRHMRSCVQEMADSSESSSSESSEDSGEDGEEERSIKSMPAKSRNRILNAIGQNPVLPVSRGPFGRHWDPNLSTRSNQDDQREYEERAVRRLTTWLARKTSNTSGSRFPHAQGPIGGTFVGLEREWRDQHLRGTSNQSKNRLRVKHN</sequence>
<evidence type="ECO:0000313" key="3">
    <source>
        <dbReference type="EMBL" id="CAB3367734.1"/>
    </source>
</evidence>
<dbReference type="Pfam" id="PF11822">
    <property type="entry name" value="BTB_SANBR"/>
    <property type="match status" value="1"/>
</dbReference>
<evidence type="ECO:0000259" key="2">
    <source>
        <dbReference type="Pfam" id="PF11822"/>
    </source>
</evidence>
<dbReference type="Gene3D" id="3.30.710.10">
    <property type="entry name" value="Potassium Channel Kv1.1, Chain A"/>
    <property type="match status" value="1"/>
</dbReference>
<feature type="compositionally biased region" description="Acidic residues" evidence="1">
    <location>
        <begin position="590"/>
        <end position="600"/>
    </location>
</feature>
<dbReference type="OrthoDB" id="550012at2759"/>
<dbReference type="EMBL" id="CADEPI010000033">
    <property type="protein sequence ID" value="CAB3367734.1"/>
    <property type="molecule type" value="Genomic_DNA"/>
</dbReference>
<keyword evidence="4" id="KW-1185">Reference proteome</keyword>
<feature type="region of interest" description="Disordered" evidence="1">
    <location>
        <begin position="112"/>
        <end position="156"/>
    </location>
</feature>
<feature type="compositionally biased region" description="Basic and acidic residues" evidence="1">
    <location>
        <begin position="553"/>
        <end position="562"/>
    </location>
</feature>
<protein>
    <recommendedName>
        <fullName evidence="2">SANT and BTB domain-containing protein</fullName>
    </recommendedName>
</protein>
<dbReference type="PANTHER" id="PTHR20946:SF0">
    <property type="entry name" value="SANT AND BTB DOMAIN REGULATOR OF CLASS SWITCH RECOMBINATION"/>
    <property type="match status" value="1"/>
</dbReference>
<feature type="region of interest" description="Disordered" evidence="1">
    <location>
        <begin position="546"/>
        <end position="651"/>
    </location>
</feature>
<proteinExistence type="predicted"/>
<dbReference type="InterPro" id="IPR045902">
    <property type="entry name" value="SANBR-like"/>
</dbReference>
<gene>
    <name evidence="3" type="ORF">CLODIP_2_CD11759</name>
</gene>
<feature type="region of interest" description="Disordered" evidence="1">
    <location>
        <begin position="1"/>
        <end position="20"/>
    </location>
</feature>
<name>A0A8S1CR16_9INSE</name>
<organism evidence="3 4">
    <name type="scientific">Cloeon dipterum</name>
    <dbReference type="NCBI Taxonomy" id="197152"/>
    <lineage>
        <taxon>Eukaryota</taxon>
        <taxon>Metazoa</taxon>
        <taxon>Ecdysozoa</taxon>
        <taxon>Arthropoda</taxon>
        <taxon>Hexapoda</taxon>
        <taxon>Insecta</taxon>
        <taxon>Pterygota</taxon>
        <taxon>Palaeoptera</taxon>
        <taxon>Ephemeroptera</taxon>
        <taxon>Pisciforma</taxon>
        <taxon>Baetidae</taxon>
        <taxon>Cloeon</taxon>
    </lineage>
</organism>
<accession>A0A8S1CR16</accession>
<dbReference type="PANTHER" id="PTHR20946">
    <property type="entry name" value="SANT AND BTB DOMAIN REGULATOR OF CLASS SWITCH RECOMBINATION"/>
    <property type="match status" value="1"/>
</dbReference>
<evidence type="ECO:0000256" key="1">
    <source>
        <dbReference type="SAM" id="MobiDB-lite"/>
    </source>
</evidence>
<dbReference type="InterPro" id="IPR021777">
    <property type="entry name" value="SANBR_BTB"/>
</dbReference>
<evidence type="ECO:0000313" key="4">
    <source>
        <dbReference type="Proteomes" id="UP000494165"/>
    </source>
</evidence>
<dbReference type="AlphaFoldDB" id="A0A8S1CR16"/>